<evidence type="ECO:0000256" key="1">
    <source>
        <dbReference type="ARBA" id="ARBA00022448"/>
    </source>
</evidence>
<evidence type="ECO:0000313" key="11">
    <source>
        <dbReference type="EMBL" id="NVP00730.1"/>
    </source>
</evidence>
<dbReference type="GO" id="GO:0006829">
    <property type="term" value="P:zinc ion transport"/>
    <property type="evidence" value="ECO:0007669"/>
    <property type="project" value="UniProtKB-KW"/>
</dbReference>
<evidence type="ECO:0000256" key="6">
    <source>
        <dbReference type="ARBA" id="ARBA00022906"/>
    </source>
</evidence>
<evidence type="ECO:0000259" key="10">
    <source>
        <dbReference type="PROSITE" id="PS50893"/>
    </source>
</evidence>
<dbReference type="GO" id="GO:0016887">
    <property type="term" value="F:ATP hydrolysis activity"/>
    <property type="evidence" value="ECO:0007669"/>
    <property type="project" value="InterPro"/>
</dbReference>
<dbReference type="Proteomes" id="UP000533429">
    <property type="component" value="Unassembled WGS sequence"/>
</dbReference>
<evidence type="ECO:0000313" key="12">
    <source>
        <dbReference type="Proteomes" id="UP000533429"/>
    </source>
</evidence>
<accession>A0A1C3DYL2</accession>
<evidence type="ECO:0000256" key="8">
    <source>
        <dbReference type="ARBA" id="ARBA00023065"/>
    </source>
</evidence>
<dbReference type="GO" id="GO:0010043">
    <property type="term" value="P:response to zinc ion"/>
    <property type="evidence" value="ECO:0007669"/>
    <property type="project" value="TreeGrafter"/>
</dbReference>
<dbReference type="InterPro" id="IPR003439">
    <property type="entry name" value="ABC_transporter-like_ATP-bd"/>
</dbReference>
<dbReference type="AlphaFoldDB" id="A0A1C3DYL2"/>
<dbReference type="Gene3D" id="3.40.50.300">
    <property type="entry name" value="P-loop containing nucleotide triphosphate hydrolases"/>
    <property type="match status" value="1"/>
</dbReference>
<evidence type="ECO:0000256" key="7">
    <source>
        <dbReference type="ARBA" id="ARBA00022967"/>
    </source>
</evidence>
<keyword evidence="4" id="KW-0862">Zinc</keyword>
<evidence type="ECO:0000256" key="9">
    <source>
        <dbReference type="ARBA" id="ARBA00023136"/>
    </source>
</evidence>
<evidence type="ECO:0000256" key="5">
    <source>
        <dbReference type="ARBA" id="ARBA00022840"/>
    </source>
</evidence>
<dbReference type="InterPro" id="IPR050153">
    <property type="entry name" value="Metal_Ion_Import_ABC"/>
</dbReference>
<evidence type="ECO:0000256" key="3">
    <source>
        <dbReference type="ARBA" id="ARBA00022741"/>
    </source>
</evidence>
<gene>
    <name evidence="11" type="primary">znuC</name>
    <name evidence="11" type="ORF">HWA77_10950</name>
</gene>
<dbReference type="FunFam" id="3.40.50.300:FF:000392">
    <property type="entry name" value="Zinc import ATP-binding protein ZnuC"/>
    <property type="match status" value="1"/>
</dbReference>
<dbReference type="RefSeq" id="WP_065170236.1">
    <property type="nucleotide sequence ID" value="NZ_CP021151.1"/>
</dbReference>
<dbReference type="InterPro" id="IPR003593">
    <property type="entry name" value="AAA+_ATPase"/>
</dbReference>
<proteinExistence type="predicted"/>
<feature type="domain" description="ABC transporter" evidence="10">
    <location>
        <begin position="5"/>
        <end position="220"/>
    </location>
</feature>
<dbReference type="GeneID" id="93397250"/>
<dbReference type="SUPFAM" id="SSF52540">
    <property type="entry name" value="P-loop containing nucleoside triphosphate hydrolases"/>
    <property type="match status" value="1"/>
</dbReference>
<name>A0A1C3DYL2_PHODD</name>
<dbReference type="Pfam" id="PF00005">
    <property type="entry name" value="ABC_tran"/>
    <property type="match status" value="1"/>
</dbReference>
<comment type="caution">
    <text evidence="11">The sequence shown here is derived from an EMBL/GenBank/DDBJ whole genome shotgun (WGS) entry which is preliminary data.</text>
</comment>
<dbReference type="PROSITE" id="PS00211">
    <property type="entry name" value="ABC_TRANSPORTER_1"/>
    <property type="match status" value="1"/>
</dbReference>
<dbReference type="NCBIfam" id="NF007090">
    <property type="entry name" value="PRK09544.1"/>
    <property type="match status" value="1"/>
</dbReference>
<dbReference type="GO" id="GO:0005524">
    <property type="term" value="F:ATP binding"/>
    <property type="evidence" value="ECO:0007669"/>
    <property type="project" value="UniProtKB-KW"/>
</dbReference>
<keyword evidence="9" id="KW-0472">Membrane</keyword>
<protein>
    <submittedName>
        <fullName evidence="11">Zinc ABC transporter ATP-binding protein ZnuC</fullName>
    </submittedName>
</protein>
<sequence length="249" mass="27545">MTTLVELQSVIVAIQERNVLDNISLKIERGQITTLIGPNGAGKSTLVKIITGLRKPTSGKVIRKKGIKIGYVPQKLRLNDSLPLSVDRFMRLAGKYTAEQRIDSLAQVGGQHLIHSDMHNLSGGEMQRVLLARAILLNPDLLVLDEPVQGVDVNGQIEMYRLIQELRDVLNCAILMVSHDLHLVMAKTDQVICLQHHICCSGTPDAVTAHPSYIALFGDQVAVYKHQHNHEHDLNGQTVSSCCNNHKHN</sequence>
<reference evidence="11 12" key="1">
    <citation type="submission" date="2020-06" db="EMBL/GenBank/DDBJ databases">
        <title>Photobacterium damselae subsp. damselae comparative genomics.</title>
        <authorList>
            <person name="Osorio C.R."/>
        </authorList>
    </citation>
    <scope>NUCLEOTIDE SEQUENCE [LARGE SCALE GENOMIC DNA]</scope>
    <source>
        <strain evidence="11 12">TW250/03</strain>
    </source>
</reference>
<keyword evidence="5 11" id="KW-0067">ATP-binding</keyword>
<dbReference type="InterPro" id="IPR017871">
    <property type="entry name" value="ABC_transporter-like_CS"/>
</dbReference>
<dbReference type="SMART" id="SM00382">
    <property type="entry name" value="AAA"/>
    <property type="match status" value="1"/>
</dbReference>
<dbReference type="EMBL" id="JABXOR010000681">
    <property type="protein sequence ID" value="NVP00730.1"/>
    <property type="molecule type" value="Genomic_DNA"/>
</dbReference>
<evidence type="ECO:0000256" key="4">
    <source>
        <dbReference type="ARBA" id="ARBA00022833"/>
    </source>
</evidence>
<organism evidence="11 12">
    <name type="scientific">Photobacterium damselae subsp. damselae</name>
    <name type="common">Listonella damsela</name>
    <dbReference type="NCBI Taxonomy" id="85581"/>
    <lineage>
        <taxon>Bacteria</taxon>
        <taxon>Pseudomonadati</taxon>
        <taxon>Pseudomonadota</taxon>
        <taxon>Gammaproteobacteria</taxon>
        <taxon>Vibrionales</taxon>
        <taxon>Vibrionaceae</taxon>
        <taxon>Photobacterium</taxon>
    </lineage>
</organism>
<dbReference type="KEGG" id="pds:CAY62_04175"/>
<keyword evidence="6" id="KW-0864">Zinc transport</keyword>
<keyword evidence="2" id="KW-1003">Cell membrane</keyword>
<evidence type="ECO:0000256" key="2">
    <source>
        <dbReference type="ARBA" id="ARBA00022475"/>
    </source>
</evidence>
<dbReference type="PANTHER" id="PTHR42734">
    <property type="entry name" value="METAL TRANSPORT SYSTEM ATP-BINDING PROTEIN TM_0124-RELATED"/>
    <property type="match status" value="1"/>
</dbReference>
<keyword evidence="8" id="KW-0406">Ion transport</keyword>
<keyword evidence="1" id="KW-0813">Transport</keyword>
<dbReference type="PANTHER" id="PTHR42734:SF9">
    <property type="entry name" value="ZINC IMPORT ATP-BINDING PROTEIN ZNUC"/>
    <property type="match status" value="1"/>
</dbReference>
<dbReference type="InterPro" id="IPR027417">
    <property type="entry name" value="P-loop_NTPase"/>
</dbReference>
<dbReference type="PROSITE" id="PS50893">
    <property type="entry name" value="ABC_TRANSPORTER_2"/>
    <property type="match status" value="1"/>
</dbReference>
<keyword evidence="7" id="KW-1278">Translocase</keyword>
<keyword evidence="3" id="KW-0547">Nucleotide-binding</keyword>